<dbReference type="SUPFAM" id="SSF81345">
    <property type="entry name" value="ABC transporter involved in vitamin B12 uptake, BtuC"/>
    <property type="match status" value="1"/>
</dbReference>
<evidence type="ECO:0000313" key="18">
    <source>
        <dbReference type="EMBL" id="BBU80839.1"/>
    </source>
</evidence>
<organism evidence="18 19">
    <name type="scientific">Escherichia coli</name>
    <dbReference type="NCBI Taxonomy" id="562"/>
    <lineage>
        <taxon>Bacteria</taxon>
        <taxon>Pseudomonadati</taxon>
        <taxon>Pseudomonadota</taxon>
        <taxon>Gammaproteobacteria</taxon>
        <taxon>Enterobacterales</taxon>
        <taxon>Enterobacteriaceae</taxon>
        <taxon>Escherichia</taxon>
    </lineage>
</organism>
<dbReference type="SUPFAM" id="SSF52540">
    <property type="entry name" value="P-loop containing nucleoside triphosphate hydrolases"/>
    <property type="match status" value="1"/>
</dbReference>
<dbReference type="EMBL" id="AP022360">
    <property type="protein sequence ID" value="BBU80839.1"/>
    <property type="molecule type" value="Genomic_DNA"/>
</dbReference>
<dbReference type="InterPro" id="IPR003593">
    <property type="entry name" value="AAA+_ATPase"/>
</dbReference>
<keyword evidence="11" id="KW-1278">Translocase</keyword>
<evidence type="ECO:0000256" key="14">
    <source>
        <dbReference type="ARBA" id="ARBA00023065"/>
    </source>
</evidence>
<evidence type="ECO:0000256" key="5">
    <source>
        <dbReference type="ARBA" id="ARBA00022448"/>
    </source>
</evidence>
<keyword evidence="7" id="KW-0410">Iron transport</keyword>
<dbReference type="GO" id="GO:0022857">
    <property type="term" value="F:transmembrane transporter activity"/>
    <property type="evidence" value="ECO:0007669"/>
    <property type="project" value="InterPro"/>
</dbReference>
<evidence type="ECO:0000256" key="16">
    <source>
        <dbReference type="SAM" id="Phobius"/>
    </source>
</evidence>
<dbReference type="FunFam" id="3.40.50.300:FF:000134">
    <property type="entry name" value="Iron-enterobactin ABC transporter ATP-binding protein"/>
    <property type="match status" value="1"/>
</dbReference>
<dbReference type="GO" id="GO:0005886">
    <property type="term" value="C:plasma membrane"/>
    <property type="evidence" value="ECO:0007669"/>
    <property type="project" value="UniProtKB-SubCell"/>
</dbReference>
<evidence type="ECO:0000256" key="9">
    <source>
        <dbReference type="ARBA" id="ARBA00022741"/>
    </source>
</evidence>
<evidence type="ECO:0000256" key="4">
    <source>
        <dbReference type="ARBA" id="ARBA00007935"/>
    </source>
</evidence>
<evidence type="ECO:0000256" key="12">
    <source>
        <dbReference type="ARBA" id="ARBA00022989"/>
    </source>
</evidence>
<evidence type="ECO:0000256" key="8">
    <source>
        <dbReference type="ARBA" id="ARBA00022692"/>
    </source>
</evidence>
<dbReference type="CDD" id="cd03214">
    <property type="entry name" value="ABC_Iron-Siderophores_B12_Hemin"/>
    <property type="match status" value="1"/>
</dbReference>
<dbReference type="Pfam" id="PF00005">
    <property type="entry name" value="ABC_tran"/>
    <property type="match status" value="1"/>
</dbReference>
<dbReference type="PANTHER" id="PTHR42771">
    <property type="entry name" value="IRON(3+)-HYDROXAMATE IMPORT ATP-BINDING PROTEIN FHUC"/>
    <property type="match status" value="1"/>
</dbReference>
<feature type="transmembrane region" description="Helical" evidence="16">
    <location>
        <begin position="395"/>
        <end position="412"/>
    </location>
</feature>
<dbReference type="PROSITE" id="PS50893">
    <property type="entry name" value="ABC_TRANSPORTER_2"/>
    <property type="match status" value="1"/>
</dbReference>
<dbReference type="Gene3D" id="1.10.3470.10">
    <property type="entry name" value="ABC transporter involved in vitamin B12 uptake, BtuC"/>
    <property type="match status" value="1"/>
</dbReference>
<gene>
    <name evidence="18" type="ORF">EIMP300_22390</name>
</gene>
<dbReference type="Pfam" id="PF01032">
    <property type="entry name" value="FecCD"/>
    <property type="match status" value="1"/>
</dbReference>
<dbReference type="Proteomes" id="UP000467488">
    <property type="component" value="Chromosome"/>
</dbReference>
<sequence>MAHNAKGQGLILDNVSAGYHKKIIVDGVSFSVPTEKMTVLVGANGCGKSTLLSTIARILQPMGGSILLDGKAIHEQPTKALSRRLGILPQSPLLPEGLTVYELVSRHYNGRFPWQNFIRQWSDADEQAVEEALKLTGTQEFAHLPVEKLSGGQRQRCWIAMVLAQKTPYILLDEPTTWLDLRYQVEILELLHDLTRHHGRTVVVVLHDLNFAVNYGDTLIFLRQGKVVRVLNEGEHCTPELVKAVFDVDVHASINPLTGKPFFMPFRGVEKVGNRKPGMMRTGLVTVIFLALLLVGCVVYPGIGARFIAPQTVLQAFLHFDPQNFDHNVIVRLRLPRLAAALLTGASLGVAGALLQAVIRNPLGEPHILGLNAGAALAVVAASALGLAFPVGRPLLASTGGALLFLLILLLSSAGRSGLTPMKVTLCGVALSAFVSSITAAILCEIAT</sequence>
<dbReference type="InterPro" id="IPR051535">
    <property type="entry name" value="Siderophore_ABC-ATPase"/>
</dbReference>
<evidence type="ECO:0000256" key="13">
    <source>
        <dbReference type="ARBA" id="ARBA00023004"/>
    </source>
</evidence>
<evidence type="ECO:0000256" key="1">
    <source>
        <dbReference type="ARBA" id="ARBA00004202"/>
    </source>
</evidence>
<feature type="transmembrane region" description="Helical" evidence="16">
    <location>
        <begin position="284"/>
        <end position="303"/>
    </location>
</feature>
<dbReference type="SMART" id="SM00382">
    <property type="entry name" value="AAA"/>
    <property type="match status" value="1"/>
</dbReference>
<comment type="similarity">
    <text evidence="3">Belongs to the ABC transporter superfamily.</text>
</comment>
<keyword evidence="12 16" id="KW-1133">Transmembrane helix</keyword>
<feature type="transmembrane region" description="Helical" evidence="16">
    <location>
        <begin position="424"/>
        <end position="443"/>
    </location>
</feature>
<dbReference type="InterPro" id="IPR000522">
    <property type="entry name" value="ABC_transptr_permease_BtuC"/>
</dbReference>
<keyword evidence="5" id="KW-0813">Transport</keyword>
<dbReference type="Gene3D" id="3.40.50.300">
    <property type="entry name" value="P-loop containing nucleotide triphosphate hydrolases"/>
    <property type="match status" value="1"/>
</dbReference>
<comment type="similarity">
    <text evidence="4">Belongs to the binding-protein-dependent transport system permease family. FecCD subfamily.</text>
</comment>
<dbReference type="GO" id="GO:0006826">
    <property type="term" value="P:iron ion transport"/>
    <property type="evidence" value="ECO:0007669"/>
    <property type="project" value="UniProtKB-KW"/>
</dbReference>
<keyword evidence="10" id="KW-0067">ATP-binding</keyword>
<feature type="transmembrane region" description="Helical" evidence="16">
    <location>
        <begin position="371"/>
        <end position="389"/>
    </location>
</feature>
<evidence type="ECO:0000259" key="17">
    <source>
        <dbReference type="PROSITE" id="PS50893"/>
    </source>
</evidence>
<feature type="transmembrane region" description="Helical" evidence="16">
    <location>
        <begin position="338"/>
        <end position="359"/>
    </location>
</feature>
<evidence type="ECO:0000256" key="2">
    <source>
        <dbReference type="ARBA" id="ARBA00004651"/>
    </source>
</evidence>
<evidence type="ECO:0000256" key="7">
    <source>
        <dbReference type="ARBA" id="ARBA00022496"/>
    </source>
</evidence>
<keyword evidence="14" id="KW-0406">Ion transport</keyword>
<dbReference type="InterPro" id="IPR037294">
    <property type="entry name" value="ABC_BtuC-like"/>
</dbReference>
<evidence type="ECO:0000256" key="3">
    <source>
        <dbReference type="ARBA" id="ARBA00005417"/>
    </source>
</evidence>
<comment type="subcellular location">
    <subcellularLocation>
        <location evidence="2">Cell membrane</location>
        <topology evidence="2">Multi-pass membrane protein</topology>
    </subcellularLocation>
    <subcellularLocation>
        <location evidence="1">Cell membrane</location>
        <topology evidence="1">Peripheral membrane protein</topology>
    </subcellularLocation>
</comment>
<dbReference type="GO" id="GO:0005524">
    <property type="term" value="F:ATP binding"/>
    <property type="evidence" value="ECO:0007669"/>
    <property type="project" value="UniProtKB-KW"/>
</dbReference>
<name>A0A8S0FMF0_ECOLX</name>
<keyword evidence="15 16" id="KW-0472">Membrane</keyword>
<accession>A0A8S0FMF0</accession>
<proteinExistence type="inferred from homology"/>
<dbReference type="InterPro" id="IPR027417">
    <property type="entry name" value="P-loop_NTPase"/>
</dbReference>
<evidence type="ECO:0000256" key="11">
    <source>
        <dbReference type="ARBA" id="ARBA00022967"/>
    </source>
</evidence>
<keyword evidence="6" id="KW-1003">Cell membrane</keyword>
<feature type="domain" description="ABC transporter" evidence="17">
    <location>
        <begin position="10"/>
        <end position="249"/>
    </location>
</feature>
<evidence type="ECO:0000313" key="19">
    <source>
        <dbReference type="Proteomes" id="UP000467488"/>
    </source>
</evidence>
<dbReference type="PANTHER" id="PTHR42771:SF2">
    <property type="entry name" value="IRON(3+)-HYDROXAMATE IMPORT ATP-BINDING PROTEIN FHUC"/>
    <property type="match status" value="1"/>
</dbReference>
<keyword evidence="9" id="KW-0547">Nucleotide-binding</keyword>
<evidence type="ECO:0000256" key="6">
    <source>
        <dbReference type="ARBA" id="ARBA00022475"/>
    </source>
</evidence>
<reference evidence="18 19" key="1">
    <citation type="submission" date="2020-01" db="EMBL/GenBank/DDBJ databases">
        <title>Dynamics of blaIMP-6 dissemination in carbapenem resistant Enterobacteriacea isolated from regional surveillance in Osaka, Japan.</title>
        <authorList>
            <person name="Abe R."/>
            <person name="Akeda Y."/>
            <person name="Sugawara Y."/>
            <person name="Yamamoto N."/>
            <person name="Tomono K."/>
            <person name="Takeuchi D."/>
            <person name="Kawahara R."/>
            <person name="Hamada S."/>
        </authorList>
    </citation>
    <scope>NUCLEOTIDE SEQUENCE [LARGE SCALE GENOMIC DNA]</scope>
    <source>
        <strain evidence="18 19">E300</strain>
    </source>
</reference>
<dbReference type="InterPro" id="IPR003439">
    <property type="entry name" value="ABC_transporter-like_ATP-bd"/>
</dbReference>
<keyword evidence="8 16" id="KW-0812">Transmembrane</keyword>
<evidence type="ECO:0000256" key="10">
    <source>
        <dbReference type="ARBA" id="ARBA00022840"/>
    </source>
</evidence>
<protein>
    <recommendedName>
        <fullName evidence="17">ABC transporter domain-containing protein</fullName>
    </recommendedName>
</protein>
<dbReference type="AlphaFoldDB" id="A0A8S0FMF0"/>
<dbReference type="GO" id="GO:0016887">
    <property type="term" value="F:ATP hydrolysis activity"/>
    <property type="evidence" value="ECO:0007669"/>
    <property type="project" value="InterPro"/>
</dbReference>
<keyword evidence="13" id="KW-0408">Iron</keyword>
<evidence type="ECO:0000256" key="15">
    <source>
        <dbReference type="ARBA" id="ARBA00023136"/>
    </source>
</evidence>